<name>D1A555_THECD</name>
<dbReference type="RefSeq" id="WP_012854823.1">
    <property type="nucleotide sequence ID" value="NC_013510.1"/>
</dbReference>
<proteinExistence type="predicted"/>
<dbReference type="KEGG" id="tcu:Tcur_4513"/>
<dbReference type="Proteomes" id="UP000001918">
    <property type="component" value="Chromosome"/>
</dbReference>
<evidence type="ECO:0000259" key="2">
    <source>
        <dbReference type="Pfam" id="PF08378"/>
    </source>
</evidence>
<feature type="domain" description="NERD" evidence="2">
    <location>
        <begin position="85"/>
        <end position="192"/>
    </location>
</feature>
<evidence type="ECO:0000256" key="1">
    <source>
        <dbReference type="SAM" id="Phobius"/>
    </source>
</evidence>
<organism evidence="3 4">
    <name type="scientific">Thermomonospora curvata (strain ATCC 19995 / DSM 43183 / JCM 3096 / KCTC 9072 / NBRC 15933 / NCIMB 10081 / Henssen B9)</name>
    <dbReference type="NCBI Taxonomy" id="471852"/>
    <lineage>
        <taxon>Bacteria</taxon>
        <taxon>Bacillati</taxon>
        <taxon>Actinomycetota</taxon>
        <taxon>Actinomycetes</taxon>
        <taxon>Streptosporangiales</taxon>
        <taxon>Thermomonosporaceae</taxon>
        <taxon>Thermomonospora</taxon>
    </lineage>
</organism>
<dbReference type="InterPro" id="IPR011528">
    <property type="entry name" value="NERD"/>
</dbReference>
<dbReference type="AlphaFoldDB" id="D1A555"/>
<reference evidence="3 4" key="1">
    <citation type="journal article" date="2011" name="Stand. Genomic Sci.">
        <title>Complete genome sequence of Thermomonospora curvata type strain (B9).</title>
        <authorList>
            <person name="Chertkov O."/>
            <person name="Sikorski J."/>
            <person name="Nolan M."/>
            <person name="Lapidus A."/>
            <person name="Lucas S."/>
            <person name="Del Rio T.G."/>
            <person name="Tice H."/>
            <person name="Cheng J.F."/>
            <person name="Goodwin L."/>
            <person name="Pitluck S."/>
            <person name="Liolios K."/>
            <person name="Ivanova N."/>
            <person name="Mavromatis K."/>
            <person name="Mikhailova N."/>
            <person name="Ovchinnikova G."/>
            <person name="Pati A."/>
            <person name="Chen A."/>
            <person name="Palaniappan K."/>
            <person name="Djao O.D."/>
            <person name="Land M."/>
            <person name="Hauser L."/>
            <person name="Chang Y.J."/>
            <person name="Jeffries C.D."/>
            <person name="Brettin T."/>
            <person name="Han C."/>
            <person name="Detter J.C."/>
            <person name="Rohde M."/>
            <person name="Goker M."/>
            <person name="Woyke T."/>
            <person name="Bristow J."/>
            <person name="Eisen J.A."/>
            <person name="Markowitz V."/>
            <person name="Hugenholtz P."/>
            <person name="Klenk H.P."/>
            <person name="Kyrpides N.C."/>
        </authorList>
    </citation>
    <scope>NUCLEOTIDE SEQUENCE [LARGE SCALE GENOMIC DNA]</scope>
    <source>
        <strain evidence="4">ATCC 19995 / DSM 43183 / JCM 3096 / KCTC 9072 / NBRC 15933 / NCIMB 10081 / Henssen B9</strain>
    </source>
</reference>
<evidence type="ECO:0000313" key="4">
    <source>
        <dbReference type="Proteomes" id="UP000001918"/>
    </source>
</evidence>
<accession>D1A555</accession>
<keyword evidence="4" id="KW-1185">Reference proteome</keyword>
<dbReference type="STRING" id="471852.Tcur_4513"/>
<dbReference type="eggNOG" id="ENOG5031ZMQ">
    <property type="taxonomic scope" value="Bacteria"/>
</dbReference>
<dbReference type="HOGENOM" id="CLU_083626_0_0_11"/>
<keyword evidence="1" id="KW-1133">Transmembrane helix</keyword>
<dbReference type="Pfam" id="PF08378">
    <property type="entry name" value="NERD"/>
    <property type="match status" value="1"/>
</dbReference>
<sequence length="257" mass="28111">MPDGRTGDHLSRAGASAWARYRRLADEYRQQRILLRLVLAGSAAVVALGLAGRQAALGAAVLTALAHALHCRYRPGPGSATDWRRGALAERRTGRRLARLGRGHRVLHDRALPELPGTNLDHLVIGRTGVHAVIDRHWRPGTRLWADRYRIWAGRRPITALSATVAQIADTVAELLSAELGEEIPVSPIVAVHGARLPRGGLEHRGVVFQRSSRLPRFIRECPHIFTGAEVAAITAAAERMFPSMLDVLSHRARSLS</sequence>
<keyword evidence="1" id="KW-0812">Transmembrane</keyword>
<protein>
    <submittedName>
        <fullName evidence="3">NERD domain protein</fullName>
    </submittedName>
</protein>
<gene>
    <name evidence="3" type="ordered locus">Tcur_4513</name>
</gene>
<dbReference type="EMBL" id="CP001738">
    <property type="protein sequence ID" value="ACZ00041.1"/>
    <property type="molecule type" value="Genomic_DNA"/>
</dbReference>
<feature type="transmembrane region" description="Helical" evidence="1">
    <location>
        <begin position="33"/>
        <end position="52"/>
    </location>
</feature>
<dbReference type="OrthoDB" id="4246706at2"/>
<keyword evidence="1" id="KW-0472">Membrane</keyword>
<evidence type="ECO:0000313" key="3">
    <source>
        <dbReference type="EMBL" id="ACZ00041.1"/>
    </source>
</evidence>